<evidence type="ECO:0000256" key="8">
    <source>
        <dbReference type="ARBA" id="ARBA00022771"/>
    </source>
</evidence>
<dbReference type="PROSITE" id="PS50089">
    <property type="entry name" value="ZF_RING_2"/>
    <property type="match status" value="1"/>
</dbReference>
<name>A0A0G4GN12_9ALVE</name>
<evidence type="ECO:0000256" key="3">
    <source>
        <dbReference type="ARBA" id="ARBA00008704"/>
    </source>
</evidence>
<evidence type="ECO:0000256" key="16">
    <source>
        <dbReference type="ARBA" id="ARBA00034438"/>
    </source>
</evidence>
<evidence type="ECO:0000256" key="12">
    <source>
        <dbReference type="ARBA" id="ARBA00022989"/>
    </source>
</evidence>
<comment type="subcellular location">
    <subcellularLocation>
        <location evidence="1">Peroxisome membrane</location>
        <topology evidence="1">Multi-pass membrane protein</topology>
    </subcellularLocation>
</comment>
<dbReference type="SMART" id="SM00184">
    <property type="entry name" value="RING"/>
    <property type="match status" value="1"/>
</dbReference>
<dbReference type="PANTHER" id="PTHR48178">
    <property type="entry name" value="PEROXISOME BIOGENESIS FACTOR 2"/>
    <property type="match status" value="1"/>
</dbReference>
<dbReference type="PANTHER" id="PTHR48178:SF1">
    <property type="entry name" value="PEROXISOME BIOGENESIS FACTOR 2"/>
    <property type="match status" value="1"/>
</dbReference>
<dbReference type="GO" id="GO:0005778">
    <property type="term" value="C:peroxisomal membrane"/>
    <property type="evidence" value="ECO:0007669"/>
    <property type="project" value="UniProtKB-SubCell"/>
</dbReference>
<keyword evidence="14" id="KW-0576">Peroxisome</keyword>
<dbReference type="InterPro" id="IPR006845">
    <property type="entry name" value="Pex_N"/>
</dbReference>
<comment type="catalytic activity">
    <reaction evidence="16">
        <text>[E2 ubiquitin-conjugating enzyme]-S-ubiquitinyl-L-cysteine + [acceptor protein]-L-cysteine = [E2 ubiquitin-conjugating enzyme]-L-cysteine + [acceptor protein]-S-ubiquitinyl-L-cysteine.</text>
        <dbReference type="EC" id="2.3.2.36"/>
    </reaction>
</comment>
<dbReference type="GO" id="GO:0061630">
    <property type="term" value="F:ubiquitin protein ligase activity"/>
    <property type="evidence" value="ECO:0007669"/>
    <property type="project" value="UniProtKB-EC"/>
</dbReference>
<evidence type="ECO:0000256" key="10">
    <source>
        <dbReference type="ARBA" id="ARBA00022833"/>
    </source>
</evidence>
<accession>A0A0G4GN12</accession>
<evidence type="ECO:0000256" key="9">
    <source>
        <dbReference type="ARBA" id="ARBA00022786"/>
    </source>
</evidence>
<keyword evidence="12" id="KW-1133">Transmembrane helix</keyword>
<evidence type="ECO:0000256" key="7">
    <source>
        <dbReference type="ARBA" id="ARBA00022723"/>
    </source>
</evidence>
<dbReference type="EMBL" id="CDMZ01001371">
    <property type="protein sequence ID" value="CEM31603.1"/>
    <property type="molecule type" value="Genomic_DNA"/>
</dbReference>
<dbReference type="SUPFAM" id="SSF57850">
    <property type="entry name" value="RING/U-box"/>
    <property type="match status" value="1"/>
</dbReference>
<evidence type="ECO:0000256" key="14">
    <source>
        <dbReference type="ARBA" id="ARBA00023140"/>
    </source>
</evidence>
<dbReference type="GO" id="GO:0016558">
    <property type="term" value="P:protein import into peroxisome matrix"/>
    <property type="evidence" value="ECO:0007669"/>
    <property type="project" value="InterPro"/>
</dbReference>
<evidence type="ECO:0000313" key="21">
    <source>
        <dbReference type="EMBL" id="CEM31603.1"/>
    </source>
</evidence>
<evidence type="ECO:0000256" key="5">
    <source>
        <dbReference type="ARBA" id="ARBA00022679"/>
    </source>
</evidence>
<dbReference type="GO" id="GO:0008270">
    <property type="term" value="F:zinc ion binding"/>
    <property type="evidence" value="ECO:0007669"/>
    <property type="project" value="UniProtKB-KW"/>
</dbReference>
<feature type="region of interest" description="Disordered" evidence="19">
    <location>
        <begin position="276"/>
        <end position="300"/>
    </location>
</feature>
<keyword evidence="9" id="KW-0833">Ubl conjugation pathway</keyword>
<dbReference type="InterPro" id="IPR025654">
    <property type="entry name" value="PEX2/10"/>
</dbReference>
<keyword evidence="7" id="KW-0479">Metal-binding</keyword>
<protein>
    <recommendedName>
        <fullName evidence="17">RING-type E3 ubiquitin transferase (cysteine targeting)</fullName>
        <ecNumber evidence="17">2.3.2.36</ecNumber>
    </recommendedName>
    <alternativeName>
        <fullName evidence="15">Peroxin-2</fullName>
    </alternativeName>
</protein>
<proteinExistence type="inferred from homology"/>
<dbReference type="PROSITE" id="PS00518">
    <property type="entry name" value="ZF_RING_1"/>
    <property type="match status" value="1"/>
</dbReference>
<dbReference type="Gene3D" id="3.30.40.10">
    <property type="entry name" value="Zinc/RING finger domain, C3HC4 (zinc finger)"/>
    <property type="match status" value="1"/>
</dbReference>
<dbReference type="Pfam" id="PF00097">
    <property type="entry name" value="zf-C3HC4"/>
    <property type="match status" value="1"/>
</dbReference>
<evidence type="ECO:0000256" key="15">
    <source>
        <dbReference type="ARBA" id="ARBA00032511"/>
    </source>
</evidence>
<dbReference type="InterPro" id="IPR017907">
    <property type="entry name" value="Znf_RING_CS"/>
</dbReference>
<keyword evidence="10" id="KW-0862">Zinc</keyword>
<keyword evidence="5" id="KW-0808">Transferase</keyword>
<keyword evidence="4" id="KW-0813">Transport</keyword>
<reference evidence="21" key="1">
    <citation type="submission" date="2014-11" db="EMBL/GenBank/DDBJ databases">
        <authorList>
            <person name="Otto D Thomas"/>
            <person name="Naeem Raeece"/>
        </authorList>
    </citation>
    <scope>NUCLEOTIDE SEQUENCE</scope>
</reference>
<dbReference type="InterPro" id="IPR018957">
    <property type="entry name" value="Znf_C3HC4_RING-type"/>
</dbReference>
<dbReference type="InterPro" id="IPR013083">
    <property type="entry name" value="Znf_RING/FYVE/PHD"/>
</dbReference>
<sequence length="370" mass="42322">MSLPTSSLFRERERGLPPRVNQLDAERLHEEILDLLKQEVSGVFAYLPFGWLQKWSPEIDLFLRLLLWKYTVWRSAPSPADSVQNLTFDLERSCFIGSVGPSERSGRKRLPLNIRLLYALLHILLPWLLARLKQHLQNAEDPFPSSRHHQMRRPGLVTLRQVETAERVVEALSLVNLVAFLLQGRYRSLSSRLLGLQMREANPDVQRQISFEYMQRHLYWHSFTELLMILLPLVNLRALRLMAWRWASRASAKVREEIVRWQERVATLSGAQTSLKNGSGGAGLEGVEHGGSKGSAEGKWRGGGETINSRCPLCSDAVMTSEIEASCGHRFCYFCLSSACAADRDFACPLCAECVDWYRWPRRRRAPPLL</sequence>
<dbReference type="AlphaFoldDB" id="A0A0G4GN12"/>
<keyword evidence="6" id="KW-0812">Transmembrane</keyword>
<feature type="compositionally biased region" description="Basic and acidic residues" evidence="19">
    <location>
        <begin position="286"/>
        <end position="300"/>
    </location>
</feature>
<comment type="similarity">
    <text evidence="3">Belongs to the pex2/pex10/pex12 family.</text>
</comment>
<comment type="pathway">
    <text evidence="2">Protein modification; protein ubiquitination.</text>
</comment>
<evidence type="ECO:0000256" key="13">
    <source>
        <dbReference type="ARBA" id="ARBA00023136"/>
    </source>
</evidence>
<dbReference type="InterPro" id="IPR001841">
    <property type="entry name" value="Znf_RING"/>
</dbReference>
<evidence type="ECO:0000256" key="11">
    <source>
        <dbReference type="ARBA" id="ARBA00022927"/>
    </source>
</evidence>
<keyword evidence="11" id="KW-0653">Protein transport</keyword>
<evidence type="ECO:0000259" key="20">
    <source>
        <dbReference type="PROSITE" id="PS50089"/>
    </source>
</evidence>
<dbReference type="EC" id="2.3.2.36" evidence="17"/>
<evidence type="ECO:0000256" key="18">
    <source>
        <dbReference type="PROSITE-ProRule" id="PRU00175"/>
    </source>
</evidence>
<evidence type="ECO:0000256" key="17">
    <source>
        <dbReference type="ARBA" id="ARBA00034523"/>
    </source>
</evidence>
<dbReference type="VEuPathDB" id="CryptoDB:Cvel_22624"/>
<evidence type="ECO:0000256" key="1">
    <source>
        <dbReference type="ARBA" id="ARBA00004585"/>
    </source>
</evidence>
<evidence type="ECO:0000256" key="19">
    <source>
        <dbReference type="SAM" id="MobiDB-lite"/>
    </source>
</evidence>
<dbReference type="Pfam" id="PF04757">
    <property type="entry name" value="Pex2_Pex12"/>
    <property type="match status" value="1"/>
</dbReference>
<evidence type="ECO:0000256" key="6">
    <source>
        <dbReference type="ARBA" id="ARBA00022692"/>
    </source>
</evidence>
<evidence type="ECO:0000256" key="2">
    <source>
        <dbReference type="ARBA" id="ARBA00004906"/>
    </source>
</evidence>
<gene>
    <name evidence="21" type="ORF">Cvel_22624</name>
</gene>
<evidence type="ECO:0000256" key="4">
    <source>
        <dbReference type="ARBA" id="ARBA00022448"/>
    </source>
</evidence>
<organism evidence="21">
    <name type="scientific">Chromera velia CCMP2878</name>
    <dbReference type="NCBI Taxonomy" id="1169474"/>
    <lineage>
        <taxon>Eukaryota</taxon>
        <taxon>Sar</taxon>
        <taxon>Alveolata</taxon>
        <taxon>Colpodellida</taxon>
        <taxon>Chromeraceae</taxon>
        <taxon>Chromera</taxon>
    </lineage>
</organism>
<keyword evidence="8 18" id="KW-0863">Zinc-finger</keyword>
<feature type="domain" description="RING-type" evidence="20">
    <location>
        <begin position="311"/>
        <end position="351"/>
    </location>
</feature>
<keyword evidence="13" id="KW-0472">Membrane</keyword>